<dbReference type="STRING" id="742817.HMPREF9449_01643"/>
<dbReference type="RefSeq" id="WP_009136791.1">
    <property type="nucleotide sequence ID" value="NZ_JH594596.1"/>
</dbReference>
<protein>
    <submittedName>
        <fullName evidence="1">Uncharacterized protein</fullName>
    </submittedName>
</protein>
<dbReference type="Proteomes" id="UP000004892">
    <property type="component" value="Unassembled WGS sequence"/>
</dbReference>
<reference evidence="1 2" key="1">
    <citation type="submission" date="2012-01" db="EMBL/GenBank/DDBJ databases">
        <title>The Genome Sequence of Odoribacter laneus YIT 12061.</title>
        <authorList>
            <consortium name="The Broad Institute Genome Sequencing Platform"/>
            <person name="Earl A."/>
            <person name="Ward D."/>
            <person name="Feldgarden M."/>
            <person name="Gevers D."/>
            <person name="Morotomi M."/>
            <person name="Young S.K."/>
            <person name="Zeng Q."/>
            <person name="Gargeya S."/>
            <person name="Fitzgerald M."/>
            <person name="Haas B."/>
            <person name="Abouelleil A."/>
            <person name="Alvarado L."/>
            <person name="Arachchi H.M."/>
            <person name="Berlin A."/>
            <person name="Chapman S.B."/>
            <person name="Gearin G."/>
            <person name="Goldberg J."/>
            <person name="Griggs A."/>
            <person name="Gujja S."/>
            <person name="Hansen M."/>
            <person name="Heiman D."/>
            <person name="Howarth C."/>
            <person name="Larimer J."/>
            <person name="Lui A."/>
            <person name="MacDonald P.J.P."/>
            <person name="McCowen C."/>
            <person name="Montmayeur A."/>
            <person name="Murphy C."/>
            <person name="Neiman D."/>
            <person name="Pearson M."/>
            <person name="Priest M."/>
            <person name="Roberts A."/>
            <person name="Saif S."/>
            <person name="Shea T."/>
            <person name="Sisk P."/>
            <person name="Stolte C."/>
            <person name="Sykes S."/>
            <person name="Wortman J."/>
            <person name="Nusbaum C."/>
            <person name="Birren B."/>
        </authorList>
    </citation>
    <scope>NUCLEOTIDE SEQUENCE [LARGE SCALE GENOMIC DNA]</scope>
    <source>
        <strain evidence="1 2">YIT 12061</strain>
    </source>
</reference>
<proteinExistence type="predicted"/>
<keyword evidence="2" id="KW-1185">Reference proteome</keyword>
<gene>
    <name evidence="1" type="ORF">HMPREF9449_01643</name>
</gene>
<organism evidence="1 2">
    <name type="scientific">Odoribacter laneus YIT 12061</name>
    <dbReference type="NCBI Taxonomy" id="742817"/>
    <lineage>
        <taxon>Bacteria</taxon>
        <taxon>Pseudomonadati</taxon>
        <taxon>Bacteroidota</taxon>
        <taxon>Bacteroidia</taxon>
        <taxon>Bacteroidales</taxon>
        <taxon>Odoribacteraceae</taxon>
        <taxon>Odoribacter</taxon>
    </lineage>
</organism>
<evidence type="ECO:0000313" key="2">
    <source>
        <dbReference type="Proteomes" id="UP000004892"/>
    </source>
</evidence>
<comment type="caution">
    <text evidence="1">The sequence shown here is derived from an EMBL/GenBank/DDBJ whole genome shotgun (WGS) entry which is preliminary data.</text>
</comment>
<evidence type="ECO:0000313" key="1">
    <source>
        <dbReference type="EMBL" id="EHP47790.1"/>
    </source>
</evidence>
<accession>H1DHA7</accession>
<sequence>MPYDDDEYIFDDAGIDDMPVFPESRRFAGLDNYEKMSLRDYIRSCIQEYRECSGRFPTENELVEIRKRTMGVLEEDWHITLKNDKQWRQFFQDNVAAVIAQLQKETEGNE</sequence>
<name>H1DHA7_9BACT</name>
<dbReference type="AlphaFoldDB" id="H1DHA7"/>
<dbReference type="HOGENOM" id="CLU_2178489_0_0_10"/>
<dbReference type="EMBL" id="ADMC01000022">
    <property type="protein sequence ID" value="EHP47790.1"/>
    <property type="molecule type" value="Genomic_DNA"/>
</dbReference>
<dbReference type="PATRIC" id="fig|742817.3.peg.1753"/>
<dbReference type="GeneID" id="98069208"/>